<feature type="transmembrane region" description="Helical" evidence="1">
    <location>
        <begin position="31"/>
        <end position="49"/>
    </location>
</feature>
<comment type="caution">
    <text evidence="2">The sequence shown here is derived from an EMBL/GenBank/DDBJ whole genome shotgun (WGS) entry which is preliminary data.</text>
</comment>
<keyword evidence="3" id="KW-1185">Reference proteome</keyword>
<dbReference type="Proteomes" id="UP000016023">
    <property type="component" value="Unassembled WGS sequence"/>
</dbReference>
<organism evidence="2 3">
    <name type="scientific">Prevotella micans F0438</name>
    <dbReference type="NCBI Taxonomy" id="883158"/>
    <lineage>
        <taxon>Bacteria</taxon>
        <taxon>Pseudomonadati</taxon>
        <taxon>Bacteroidota</taxon>
        <taxon>Bacteroidia</taxon>
        <taxon>Bacteroidales</taxon>
        <taxon>Prevotellaceae</taxon>
        <taxon>Prevotella</taxon>
    </lineage>
</organism>
<name>H1Q1Y2_9BACT</name>
<dbReference type="EMBL" id="AGWK01000027">
    <property type="protein sequence ID" value="EHO71602.1"/>
    <property type="molecule type" value="Genomic_DNA"/>
</dbReference>
<dbReference type="STRING" id="883158.HMPREF9140_00920"/>
<evidence type="ECO:0000256" key="1">
    <source>
        <dbReference type="SAM" id="Phobius"/>
    </source>
</evidence>
<feature type="transmembrane region" description="Helical" evidence="1">
    <location>
        <begin position="55"/>
        <end position="76"/>
    </location>
</feature>
<keyword evidence="1" id="KW-0812">Transmembrane</keyword>
<keyword evidence="1" id="KW-0472">Membrane</keyword>
<dbReference type="PATRIC" id="fig|883158.3.peg.930"/>
<accession>H1Q1Y2</accession>
<evidence type="ECO:0000313" key="2">
    <source>
        <dbReference type="EMBL" id="EHO71602.1"/>
    </source>
</evidence>
<sequence>MNEELQNSTARRPNRRREPMKNDRFLKLRQWLNAIFMLGAIVGVIIYLSPETRTVGTIIILVAIVFKLAEAALRIIR</sequence>
<evidence type="ECO:0000313" key="3">
    <source>
        <dbReference type="Proteomes" id="UP000016023"/>
    </source>
</evidence>
<protein>
    <submittedName>
        <fullName evidence="2">Uncharacterized protein</fullName>
    </submittedName>
</protein>
<dbReference type="HOGENOM" id="CLU_168969_0_0_10"/>
<gene>
    <name evidence="2" type="ORF">HMPREF9140_00920</name>
</gene>
<keyword evidence="1" id="KW-1133">Transmembrane helix</keyword>
<dbReference type="AlphaFoldDB" id="H1Q1Y2"/>
<proteinExistence type="predicted"/>
<reference evidence="2 3" key="1">
    <citation type="submission" date="2011-12" db="EMBL/GenBank/DDBJ databases">
        <title>The Genome Sequence of Prevotella micans F0438.</title>
        <authorList>
            <consortium name="The Broad Institute Genome Sequencing Platform"/>
            <person name="Earl A."/>
            <person name="Ward D."/>
            <person name="Feldgarden M."/>
            <person name="Gevers D."/>
            <person name="Izard J."/>
            <person name="Baranova O.V."/>
            <person name="Blanton J.M."/>
            <person name="Wade W.G."/>
            <person name="Dewhirst F.E."/>
            <person name="Young S.K."/>
            <person name="Zeng Q."/>
            <person name="Gargeya S."/>
            <person name="Fitzgerald M."/>
            <person name="Haas B."/>
            <person name="Abouelleil A."/>
            <person name="Alvarado L."/>
            <person name="Arachchi H.M."/>
            <person name="Berlin A."/>
            <person name="Chapman S.B."/>
            <person name="Gearin G."/>
            <person name="Goldberg J."/>
            <person name="Griggs A."/>
            <person name="Gujja S."/>
            <person name="Hansen M."/>
            <person name="Heiman D."/>
            <person name="Howarth C."/>
            <person name="Larimer J."/>
            <person name="Lui A."/>
            <person name="MacDonald P.J.P."/>
            <person name="McCowen C."/>
            <person name="Montmayeur A."/>
            <person name="Murphy C."/>
            <person name="Neiman D."/>
            <person name="Pearson M."/>
            <person name="Priest M."/>
            <person name="Roberts A."/>
            <person name="Saif S."/>
            <person name="Shea T."/>
            <person name="Sisk P."/>
            <person name="Stolte C."/>
            <person name="Sykes S."/>
            <person name="Wortman J."/>
            <person name="Nusbaum C."/>
            <person name="Birren B."/>
        </authorList>
    </citation>
    <scope>NUCLEOTIDE SEQUENCE [LARGE SCALE GENOMIC DNA]</scope>
    <source>
        <strain evidence="2 3">F0438</strain>
    </source>
</reference>